<name>A0A7S8C7E6_9HYPH</name>
<dbReference type="PROSITE" id="PS51186">
    <property type="entry name" value="GNAT"/>
    <property type="match status" value="1"/>
</dbReference>
<dbReference type="KEGG" id="kmn:HW532_19940"/>
<dbReference type="Pfam" id="PF13302">
    <property type="entry name" value="Acetyltransf_3"/>
    <property type="match status" value="1"/>
</dbReference>
<dbReference type="GO" id="GO:0016747">
    <property type="term" value="F:acyltransferase activity, transferring groups other than amino-acyl groups"/>
    <property type="evidence" value="ECO:0007669"/>
    <property type="project" value="InterPro"/>
</dbReference>
<feature type="domain" description="N-acetyltransferase" evidence="1">
    <location>
        <begin position="31"/>
        <end position="179"/>
    </location>
</feature>
<dbReference type="RefSeq" id="WP_213162140.1">
    <property type="nucleotide sequence ID" value="NZ_CP058214.1"/>
</dbReference>
<organism evidence="2 3">
    <name type="scientific">Kaustia mangrovi</name>
    <dbReference type="NCBI Taxonomy" id="2593653"/>
    <lineage>
        <taxon>Bacteria</taxon>
        <taxon>Pseudomonadati</taxon>
        <taxon>Pseudomonadota</taxon>
        <taxon>Alphaproteobacteria</taxon>
        <taxon>Hyphomicrobiales</taxon>
        <taxon>Parvibaculaceae</taxon>
        <taxon>Kaustia</taxon>
    </lineage>
</organism>
<dbReference type="InterPro" id="IPR051531">
    <property type="entry name" value="N-acetyltransferase"/>
</dbReference>
<proteinExistence type="predicted"/>
<dbReference type="InterPro" id="IPR016181">
    <property type="entry name" value="Acyl_CoA_acyltransferase"/>
</dbReference>
<dbReference type="Proteomes" id="UP000593594">
    <property type="component" value="Chromosome"/>
</dbReference>
<dbReference type="PANTHER" id="PTHR43792:SF1">
    <property type="entry name" value="N-ACETYLTRANSFERASE DOMAIN-CONTAINING PROTEIN"/>
    <property type="match status" value="1"/>
</dbReference>
<accession>A0A7S8C7E6</accession>
<dbReference type="InterPro" id="IPR000182">
    <property type="entry name" value="GNAT_dom"/>
</dbReference>
<dbReference type="AlphaFoldDB" id="A0A7S8C7E6"/>
<dbReference type="EMBL" id="CP058214">
    <property type="protein sequence ID" value="QPC44771.1"/>
    <property type="molecule type" value="Genomic_DNA"/>
</dbReference>
<gene>
    <name evidence="2" type="ORF">HW532_19940</name>
</gene>
<protein>
    <submittedName>
        <fullName evidence="2">GNAT family N-acetyltransferase</fullName>
    </submittedName>
</protein>
<keyword evidence="3" id="KW-1185">Reference proteome</keyword>
<sequence length="186" mass="21133">MRAALQISRVETPALVLREIRARDARSFAAYMLSKDYQSHIAVRYASPADVQGFVARSLRRQMSPNRSLYHLAAELKATGHVIGDAFLQLNRPRSAEIGWGVHPDLWNRGFATEIGRAMLAIGFERLGCSRLWAKAFAENAASIRVMEKIGMRRERFARDQYVGNGIRTDVYVYAMTLEDYFDAPY</sequence>
<evidence type="ECO:0000313" key="2">
    <source>
        <dbReference type="EMBL" id="QPC44771.1"/>
    </source>
</evidence>
<evidence type="ECO:0000313" key="3">
    <source>
        <dbReference type="Proteomes" id="UP000593594"/>
    </source>
</evidence>
<evidence type="ECO:0000259" key="1">
    <source>
        <dbReference type="PROSITE" id="PS51186"/>
    </source>
</evidence>
<dbReference type="PANTHER" id="PTHR43792">
    <property type="entry name" value="GNAT FAMILY, PUTATIVE (AFU_ORTHOLOGUE AFUA_3G00765)-RELATED-RELATED"/>
    <property type="match status" value="1"/>
</dbReference>
<keyword evidence="2" id="KW-0808">Transferase</keyword>
<dbReference type="SUPFAM" id="SSF55729">
    <property type="entry name" value="Acyl-CoA N-acyltransferases (Nat)"/>
    <property type="match status" value="1"/>
</dbReference>
<dbReference type="Gene3D" id="3.40.630.30">
    <property type="match status" value="1"/>
</dbReference>
<reference evidence="2 3" key="1">
    <citation type="submission" date="2020-06" db="EMBL/GenBank/DDBJ databases">
        <title>Genome sequence of 2 isolates from Red Sea Mangroves.</title>
        <authorList>
            <person name="Sefrji F."/>
            <person name="Michoud G."/>
            <person name="Merlino G."/>
            <person name="Daffonchio D."/>
        </authorList>
    </citation>
    <scope>NUCLEOTIDE SEQUENCE [LARGE SCALE GENOMIC DNA]</scope>
    <source>
        <strain evidence="2 3">R1DC25</strain>
    </source>
</reference>